<dbReference type="Pfam" id="PF15773">
    <property type="entry name" value="DAAP1"/>
    <property type="match status" value="1"/>
</dbReference>
<feature type="compositionally biased region" description="Basic and acidic residues" evidence="8">
    <location>
        <begin position="429"/>
        <end position="442"/>
    </location>
</feature>
<keyword evidence="11" id="KW-1185">Reference proteome</keyword>
<evidence type="ECO:0000256" key="8">
    <source>
        <dbReference type="SAM" id="MobiDB-lite"/>
    </source>
</evidence>
<dbReference type="InterPro" id="IPR031531">
    <property type="entry name" value="DNAAF8"/>
</dbReference>
<dbReference type="EMBL" id="QRBI01000098">
    <property type="protein sequence ID" value="RMC17861.1"/>
    <property type="molecule type" value="Genomic_DNA"/>
</dbReference>
<reference evidence="10 11" key="1">
    <citation type="submission" date="2018-07" db="EMBL/GenBank/DDBJ databases">
        <title>A high quality draft genome assembly of the barn swallow (H. rustica rustica).</title>
        <authorList>
            <person name="Formenti G."/>
            <person name="Chiara M."/>
            <person name="Poveda L."/>
            <person name="Francoijs K.-J."/>
            <person name="Bonisoli-Alquati A."/>
            <person name="Canova L."/>
            <person name="Gianfranceschi L."/>
            <person name="Horner D.S."/>
            <person name="Saino N."/>
        </authorList>
    </citation>
    <scope>NUCLEOTIDE SEQUENCE [LARGE SCALE GENOMIC DNA]</scope>
    <source>
        <strain evidence="10">Chelidonia</strain>
        <tissue evidence="10">Blood</tissue>
    </source>
</reference>
<dbReference type="GO" id="GO:0070840">
    <property type="term" value="F:dynein complex binding"/>
    <property type="evidence" value="ECO:0007669"/>
    <property type="project" value="InterPro"/>
</dbReference>
<comment type="function">
    <text evidence="2">In cyliated cells, dynein axonemal particle-specific protein required for deployment of ODA to the axoneme. Interacts with outer dynein arm (ODA) subunits.</text>
</comment>
<dbReference type="SMART" id="SM00562">
    <property type="entry name" value="NDK"/>
    <property type="match status" value="1"/>
</dbReference>
<dbReference type="Proteomes" id="UP000269221">
    <property type="component" value="Unassembled WGS sequence"/>
</dbReference>
<feature type="coiled-coil region" evidence="7">
    <location>
        <begin position="516"/>
        <end position="543"/>
    </location>
</feature>
<evidence type="ECO:0000313" key="10">
    <source>
        <dbReference type="EMBL" id="RMC17861.1"/>
    </source>
</evidence>
<dbReference type="OrthoDB" id="2162449at2759"/>
<dbReference type="SUPFAM" id="SSF54919">
    <property type="entry name" value="Nucleoside diphosphate kinase, NDK"/>
    <property type="match status" value="2"/>
</dbReference>
<accession>A0A3M0KYT4</accession>
<dbReference type="STRING" id="333673.A0A3M0KYT4"/>
<dbReference type="InterPro" id="IPR036850">
    <property type="entry name" value="NDK-like_dom_sf"/>
</dbReference>
<dbReference type="Gene3D" id="3.30.70.141">
    <property type="entry name" value="Nucleoside diphosphate kinase-like domain"/>
    <property type="match status" value="1"/>
</dbReference>
<keyword evidence="1" id="KW-0963">Cytoplasm</keyword>
<evidence type="ECO:0000256" key="7">
    <source>
        <dbReference type="SAM" id="Coils"/>
    </source>
</evidence>
<comment type="caution">
    <text evidence="10">The sequence shown here is derived from an EMBL/GenBank/DDBJ whole genome shotgun (WGS) entry which is preliminary data.</text>
</comment>
<feature type="region of interest" description="Disordered" evidence="8">
    <location>
        <begin position="429"/>
        <end position="490"/>
    </location>
</feature>
<evidence type="ECO:0000259" key="9">
    <source>
        <dbReference type="SMART" id="SM00562"/>
    </source>
</evidence>
<feature type="region of interest" description="Disordered" evidence="8">
    <location>
        <begin position="114"/>
        <end position="160"/>
    </location>
</feature>
<gene>
    <name evidence="10" type="ORF">DUI87_05529</name>
</gene>
<dbReference type="Pfam" id="PF00334">
    <property type="entry name" value="NDK"/>
    <property type="match status" value="1"/>
</dbReference>
<feature type="region of interest" description="Disordered" evidence="8">
    <location>
        <begin position="360"/>
        <end position="395"/>
    </location>
</feature>
<organism evidence="10 11">
    <name type="scientific">Hirundo rustica rustica</name>
    <dbReference type="NCBI Taxonomy" id="333673"/>
    <lineage>
        <taxon>Eukaryota</taxon>
        <taxon>Metazoa</taxon>
        <taxon>Chordata</taxon>
        <taxon>Craniata</taxon>
        <taxon>Vertebrata</taxon>
        <taxon>Euteleostomi</taxon>
        <taxon>Archelosauria</taxon>
        <taxon>Archosauria</taxon>
        <taxon>Dinosauria</taxon>
        <taxon>Saurischia</taxon>
        <taxon>Theropoda</taxon>
        <taxon>Coelurosauria</taxon>
        <taxon>Aves</taxon>
        <taxon>Neognathae</taxon>
        <taxon>Neoaves</taxon>
        <taxon>Telluraves</taxon>
        <taxon>Australaves</taxon>
        <taxon>Passeriformes</taxon>
        <taxon>Sylvioidea</taxon>
        <taxon>Hirundinidae</taxon>
        <taxon>Hirundo</taxon>
    </lineage>
</organism>
<protein>
    <recommendedName>
        <fullName evidence="4">Dynein axonemal assembly factor 8</fullName>
    </recommendedName>
    <alternativeName>
        <fullName evidence="5">Dynein axonemal-associated protein 1</fullName>
    </alternativeName>
</protein>
<keyword evidence="7" id="KW-0175">Coiled coil</keyword>
<comment type="similarity">
    <text evidence="6">Belongs to the NDK family.</text>
</comment>
<evidence type="ECO:0000256" key="2">
    <source>
        <dbReference type="ARBA" id="ARBA00024177"/>
    </source>
</evidence>
<evidence type="ECO:0000313" key="11">
    <source>
        <dbReference type="Proteomes" id="UP000269221"/>
    </source>
</evidence>
<dbReference type="InterPro" id="IPR034907">
    <property type="entry name" value="NDK-like_dom"/>
</dbReference>
<evidence type="ECO:0000256" key="6">
    <source>
        <dbReference type="PROSITE-ProRule" id="PRU00706"/>
    </source>
</evidence>
<comment type="caution">
    <text evidence="6">Lacks conserved residue(s) required for the propagation of feature annotation.</text>
</comment>
<evidence type="ECO:0000256" key="1">
    <source>
        <dbReference type="ARBA" id="ARBA00022490"/>
    </source>
</evidence>
<feature type="compositionally biased region" description="Basic and acidic residues" evidence="8">
    <location>
        <begin position="139"/>
        <end position="157"/>
    </location>
</feature>
<sequence>MILKVLSKLSDSTTSLPLSGTLKLIKQPQKNESDCESDEELFIFQRDLPNLIPDLSEELMMFALEDSQEQQIQETEKLPWEIWNGDLEGFDFQEKTDGAQIIAKEDVQMIKDEAPEPASQTEEMPSQKRAVLQESPSDPTDHLEEKETGRTQAKERGSSWLNPAASVEELCSKKERRKLIETKILSKIIVEPSPKQDVKPPSHGINVLGRLVKEETSSAEHLGEVTHLPLQASGPKMKLWGVLQNIEQWDVDKNLEELEQQGDKTRAGVAFFPANYETFRRKSADELMARLAELCAGQSGAVSPPCGRPSAQLCSFQGQQDNKDVALLSSPPSSLRMGRMSFQGLPKPATVYIDLRDAEPQKSVTVPEEEQSASDSSSSTSEEEETVMIKDEAETRMRNCSGKSLLLQQLRAARKEALELLHKASVPAEKLHPERLEDRGSSDKSQNQSCKVRQETNEVVPRKLMRLEPGKESPPFSRCGGNGADTEKENKMEAEKIQNTGDAPEHPLITAELPRREGCERELSQKEEEMKERQRRCRLQEQLERWQPLRSVCGEQPMAENTPLLFHMEASFLPAIDTLPGSRGVKKEVLLMTIWLASCGQVATDQLEEQVPDKVLGAANIYQALVTWLLSLVPPVKRKDGPRAPFEVLGLQQAWREEGLALYACLVAPEEPSAQSCPGIQESGAAEHLQGTSRFYQSVSAFLTSTWLPDVIWWRDELASRFQNHLCPLLPGIPSVLLSNITAVNPDPQAVEKAFAVPKGFYWQTVESDDKHFPDSSAMEACRDTDTEVAMVLLFEALFRSPLETHHTLQLLLGSGLDVCGLRLLYPGQDLLLSSSEKLPSSYTSEPGKVPPVLALGVRGPKAHGILQDITRGSARARSQAEPVVFLPLPRRVHRELCLWFGGRAAGILPPASSSQSPSPAGAGADEEKVDLQGLMLPRPPAMLVSTTKGDIILLVSPVVPPRAYGAVLSTCARRGFVLQGVRQLQLSAQQGSVLGMTAGQIAVFCPGESSGSPAGPAGGEVPAGPRRHCLLLLLRRENARHHIPALVTAEPDSGFELLGLKWLPHLTRGQAREITPFEAGDTHWQRSLGTLMSNPVLVCALRGIDAFRELGAALKGWGRDRLSTGDSLPQALMALSPEVTFRQAILFFTEADLVTDAEHRPAVKYLPPPGRSSRTEGKTTGAQVLCTVLLIKPGVWSRRLPSILRDLHLAEFRVVGMKHLELEAAAASALLPCELQQDPAAVEAHCTYLTSGTALVLCLQRPNAVKKLMDLLGPEDPQLAQALDPCLWRAQYGTSTVQNAFYGSRSYPMAVRDVKLFFPEGLCCAQCQTVQEQEIQNLKHDPILSLGTRKQRKILTRDPGRHPSVLGSEQPGSPGQELLEQLCQSTCLVLPGLILRGSEPPPYVALLEELVGSGFVVTGARLAVLDSPQALCISQMLSRAKGSVAAKCSLLKDGLCLVLAAERDSAVTSLRSLLHRRDGSAQKVPELSEVWPCKLCFLSRAYHSPCLGSARGDCHSQLGVRGHSDLA</sequence>
<comment type="subcellular location">
    <subcellularLocation>
        <location evidence="3">Dynein axonemal particle</location>
    </subcellularLocation>
</comment>
<dbReference type="GO" id="GO:0120293">
    <property type="term" value="C:dynein axonemal particle"/>
    <property type="evidence" value="ECO:0007669"/>
    <property type="project" value="UniProtKB-SubCell"/>
</dbReference>
<name>A0A3M0KYT4_HIRRU</name>
<proteinExistence type="inferred from homology"/>
<evidence type="ECO:0000256" key="4">
    <source>
        <dbReference type="ARBA" id="ARBA00024428"/>
    </source>
</evidence>
<evidence type="ECO:0000256" key="5">
    <source>
        <dbReference type="ARBA" id="ARBA00030565"/>
    </source>
</evidence>
<evidence type="ECO:0000256" key="3">
    <source>
        <dbReference type="ARBA" id="ARBA00024190"/>
    </source>
</evidence>
<dbReference type="PANTHER" id="PTHR35977:SF1">
    <property type="entry name" value="DYNEIN AXONEMAL ASSEMBLY FACTOR 8"/>
    <property type="match status" value="1"/>
</dbReference>
<feature type="domain" description="Nucleoside diphosphate kinase-like" evidence="9">
    <location>
        <begin position="1185"/>
        <end position="1325"/>
    </location>
</feature>
<dbReference type="PROSITE" id="PS51374">
    <property type="entry name" value="NDPK_LIKE"/>
    <property type="match status" value="1"/>
</dbReference>
<dbReference type="PANTHER" id="PTHR35977">
    <property type="entry name" value="CHROMOSOME 16 OPEN READING FRAME 71"/>
    <property type="match status" value="1"/>
</dbReference>